<dbReference type="KEGG" id="rca:Rcas_0170"/>
<dbReference type="STRING" id="383372.Rcas_0170"/>
<evidence type="ECO:0000313" key="5">
    <source>
        <dbReference type="Proteomes" id="UP000000263"/>
    </source>
</evidence>
<dbReference type="InterPro" id="IPR004147">
    <property type="entry name" value="ABC1_dom"/>
</dbReference>
<keyword evidence="2" id="KW-0472">Membrane</keyword>
<dbReference type="Pfam" id="PF03109">
    <property type="entry name" value="ABC1"/>
    <property type="match status" value="1"/>
</dbReference>
<evidence type="ECO:0000256" key="1">
    <source>
        <dbReference type="ARBA" id="ARBA00009670"/>
    </source>
</evidence>
<feature type="transmembrane region" description="Helical" evidence="2">
    <location>
        <begin position="41"/>
        <end position="59"/>
    </location>
</feature>
<name>A7NFS3_ROSCS</name>
<dbReference type="EMBL" id="CP000804">
    <property type="protein sequence ID" value="ABU56304.1"/>
    <property type="molecule type" value="Genomic_DNA"/>
</dbReference>
<evidence type="ECO:0000256" key="2">
    <source>
        <dbReference type="SAM" id="Phobius"/>
    </source>
</evidence>
<organism evidence="4 5">
    <name type="scientific">Roseiflexus castenholzii (strain DSM 13941 / HLO8)</name>
    <dbReference type="NCBI Taxonomy" id="383372"/>
    <lineage>
        <taxon>Bacteria</taxon>
        <taxon>Bacillati</taxon>
        <taxon>Chloroflexota</taxon>
        <taxon>Chloroflexia</taxon>
        <taxon>Chloroflexales</taxon>
        <taxon>Roseiflexineae</taxon>
        <taxon>Roseiflexaceae</taxon>
        <taxon>Roseiflexus</taxon>
    </lineage>
</organism>
<dbReference type="RefSeq" id="WP_011997709.1">
    <property type="nucleotide sequence ID" value="NC_009767.1"/>
</dbReference>
<dbReference type="PANTHER" id="PTHR10566:SF113">
    <property type="entry name" value="PROTEIN ACTIVITY OF BC1 COMPLEX KINASE 7, CHLOROPLASTIC"/>
    <property type="match status" value="1"/>
</dbReference>
<evidence type="ECO:0000259" key="3">
    <source>
        <dbReference type="Pfam" id="PF03109"/>
    </source>
</evidence>
<protein>
    <submittedName>
        <fullName evidence="4">ABC-1 domain protein</fullName>
    </submittedName>
</protein>
<dbReference type="InterPro" id="IPR050154">
    <property type="entry name" value="UbiB_kinase"/>
</dbReference>
<feature type="transmembrane region" description="Helical" evidence="2">
    <location>
        <begin position="567"/>
        <end position="583"/>
    </location>
</feature>
<dbReference type="Proteomes" id="UP000000263">
    <property type="component" value="Chromosome"/>
</dbReference>
<keyword evidence="2" id="KW-0812">Transmembrane</keyword>
<dbReference type="HOGENOM" id="CLU_006533_0_3_0"/>
<dbReference type="InterPro" id="IPR011009">
    <property type="entry name" value="Kinase-like_dom_sf"/>
</dbReference>
<sequence length="588" mass="66628">MQTVTKPTTTGSDPGAILTLPPLPPDLRPFPVPRRRRFLRVSWFFFRVIVHVFIVDILFNRYRLTRWYAQRTGVARYQRMAREFRRLAVRMGGVLIKLGQFLSARADVLPAAITDELAGLQDEVPPAPLPYVLQILIAELGASPERIFARFDPTPVAAASLGQVYYGELRDGRPVAIKIQRPRIDEIVEIDLSAVLWAVRVVKNYPLIRRRADLELLFEEFARVLREELDYVSEAHHALRFRVNFADTPGVYFPKPYPELSTRRVLIMERVDGIKISDYAALDRAGVDRAEVATRLNRAYLKQFFIDGFFHADPHPGNIFVRVEGPPPPQTNGVKPGAPFTLILLDCGMVGHLPPTTMEIMRGGVIGLATNDPERIVEALDRLGMILPGADRRPIIQALQIVLRHTYARSQRELTNIDVEKLFDETEHLVRDLPFQIPQDLIYLGRAISLVSGIVTGLHPDINLFEETQPFAQAMLDRERRNGDWLEEIRREVTALSQVAATLPRQMDAYYKAANRGELQMRVDLSRLERGMKRVERATNRLSGGIIAAALFIGGTLLRINGFADEAFWSWAAAAGVALWTVWPRNDR</sequence>
<evidence type="ECO:0000313" key="4">
    <source>
        <dbReference type="EMBL" id="ABU56304.1"/>
    </source>
</evidence>
<reference evidence="4 5" key="1">
    <citation type="submission" date="2007-08" db="EMBL/GenBank/DDBJ databases">
        <title>Complete sequence of Roseiflexus castenholzii DSM 13941.</title>
        <authorList>
            <consortium name="US DOE Joint Genome Institute"/>
            <person name="Copeland A."/>
            <person name="Lucas S."/>
            <person name="Lapidus A."/>
            <person name="Barry K."/>
            <person name="Glavina del Rio T."/>
            <person name="Dalin E."/>
            <person name="Tice H."/>
            <person name="Pitluck S."/>
            <person name="Thompson L.S."/>
            <person name="Brettin T."/>
            <person name="Bruce D."/>
            <person name="Detter J.C."/>
            <person name="Han C."/>
            <person name="Tapia R."/>
            <person name="Schmutz J."/>
            <person name="Larimer F."/>
            <person name="Land M."/>
            <person name="Hauser L."/>
            <person name="Kyrpides N."/>
            <person name="Mikhailova N."/>
            <person name="Bryant D.A."/>
            <person name="Hanada S."/>
            <person name="Tsukatani Y."/>
            <person name="Richardson P."/>
        </authorList>
    </citation>
    <scope>NUCLEOTIDE SEQUENCE [LARGE SCALE GENOMIC DNA]</scope>
    <source>
        <strain evidence="5">DSM 13941 / HLO8</strain>
    </source>
</reference>
<dbReference type="eggNOG" id="COG0661">
    <property type="taxonomic scope" value="Bacteria"/>
</dbReference>
<dbReference type="AlphaFoldDB" id="A7NFS3"/>
<feature type="domain" description="ABC1 atypical kinase-like" evidence="3">
    <location>
        <begin position="120"/>
        <end position="379"/>
    </location>
</feature>
<dbReference type="CDD" id="cd05121">
    <property type="entry name" value="ABC1_ADCK3-like"/>
    <property type="match status" value="1"/>
</dbReference>
<keyword evidence="5" id="KW-1185">Reference proteome</keyword>
<feature type="transmembrane region" description="Helical" evidence="2">
    <location>
        <begin position="542"/>
        <end position="561"/>
    </location>
</feature>
<comment type="similarity">
    <text evidence="1">Belongs to the protein kinase superfamily. ADCK protein kinase family.</text>
</comment>
<dbReference type="SUPFAM" id="SSF56112">
    <property type="entry name" value="Protein kinase-like (PK-like)"/>
    <property type="match status" value="1"/>
</dbReference>
<gene>
    <name evidence="4" type="ordered locus">Rcas_0170</name>
</gene>
<dbReference type="PANTHER" id="PTHR10566">
    <property type="entry name" value="CHAPERONE-ACTIVITY OF BC1 COMPLEX CABC1 -RELATED"/>
    <property type="match status" value="1"/>
</dbReference>
<keyword evidence="2" id="KW-1133">Transmembrane helix</keyword>
<proteinExistence type="inferred from homology"/>
<accession>A7NFS3</accession>